<proteinExistence type="predicted"/>
<dbReference type="Proteomes" id="UP000092024">
    <property type="component" value="Unassembled WGS sequence"/>
</dbReference>
<dbReference type="STRING" id="1844972.A7K91_08520"/>
<dbReference type="EMBL" id="LYPA01000031">
    <property type="protein sequence ID" value="OBR67769.1"/>
    <property type="molecule type" value="Genomic_DNA"/>
</dbReference>
<sequence length="127" mass="14727">MIGFMNKCPHCGQQSSFVPEEMECDKALVLWCNHCGNFINQTLTIETIRRWWLRIDEGNESIKPPISKNQCFQLETIEELLNKEQANSSFPKIEIHIKDFGDYAYSEMGTNETTDLIHQEGNELERG</sequence>
<reference evidence="1 2" key="1">
    <citation type="submission" date="2016-05" db="EMBL/GenBank/DDBJ databases">
        <title>Paenibacillus oryzae. sp. nov., isolated from the rice root.</title>
        <authorList>
            <person name="Zhang J."/>
            <person name="Zhang X."/>
        </authorList>
    </citation>
    <scope>NUCLEOTIDE SEQUENCE [LARGE SCALE GENOMIC DNA]</scope>
    <source>
        <strain evidence="1 2">1DrF-4</strain>
    </source>
</reference>
<organism evidence="1 2">
    <name type="scientific">Paenibacillus oryzae</name>
    <dbReference type="NCBI Taxonomy" id="1844972"/>
    <lineage>
        <taxon>Bacteria</taxon>
        <taxon>Bacillati</taxon>
        <taxon>Bacillota</taxon>
        <taxon>Bacilli</taxon>
        <taxon>Bacillales</taxon>
        <taxon>Paenibacillaceae</taxon>
        <taxon>Paenibacillus</taxon>
    </lineage>
</organism>
<dbReference type="OrthoDB" id="2475004at2"/>
<protein>
    <submittedName>
        <fullName evidence="1">Uncharacterized protein</fullName>
    </submittedName>
</protein>
<dbReference type="AlphaFoldDB" id="A0A1A5YQD3"/>
<evidence type="ECO:0000313" key="1">
    <source>
        <dbReference type="EMBL" id="OBR67769.1"/>
    </source>
</evidence>
<evidence type="ECO:0000313" key="2">
    <source>
        <dbReference type="Proteomes" id="UP000092024"/>
    </source>
</evidence>
<gene>
    <name evidence="1" type="ORF">A7K91_08520</name>
</gene>
<comment type="caution">
    <text evidence="1">The sequence shown here is derived from an EMBL/GenBank/DDBJ whole genome shotgun (WGS) entry which is preliminary data.</text>
</comment>
<name>A0A1A5YQD3_9BACL</name>
<keyword evidence="2" id="KW-1185">Reference proteome</keyword>
<accession>A0A1A5YQD3</accession>
<dbReference type="RefSeq" id="WP_068680120.1">
    <property type="nucleotide sequence ID" value="NZ_LYPA01000031.1"/>
</dbReference>